<dbReference type="AlphaFoldDB" id="A0A1Y1VDG9"/>
<evidence type="ECO:0000256" key="8">
    <source>
        <dbReference type="ARBA" id="ARBA00023136"/>
    </source>
</evidence>
<dbReference type="SMART" id="SM00730">
    <property type="entry name" value="PSN"/>
    <property type="match status" value="1"/>
</dbReference>
<dbReference type="FunFam" id="1.10.472.100:FF:000003">
    <property type="entry name" value="Presenilin"/>
    <property type="match status" value="1"/>
</dbReference>
<dbReference type="PANTHER" id="PTHR10202">
    <property type="entry name" value="PRESENILIN"/>
    <property type="match status" value="1"/>
</dbReference>
<evidence type="ECO:0000256" key="7">
    <source>
        <dbReference type="ARBA" id="ARBA00023034"/>
    </source>
</evidence>
<evidence type="ECO:0000256" key="1">
    <source>
        <dbReference type="ARBA" id="ARBA00008604"/>
    </source>
</evidence>
<dbReference type="GO" id="GO:0006509">
    <property type="term" value="P:membrane protein ectodomain proteolysis"/>
    <property type="evidence" value="ECO:0007669"/>
    <property type="project" value="TreeGrafter"/>
</dbReference>
<dbReference type="GO" id="GO:0005789">
    <property type="term" value="C:endoplasmic reticulum membrane"/>
    <property type="evidence" value="ECO:0007669"/>
    <property type="project" value="UniProtKB-SubCell"/>
</dbReference>
<comment type="function">
    <text evidence="11">Probable subunit of the gamma-secretase complex, an endoprotease complex that catalyzes the intramembrane cleavage of integral membrane proteins such as Notch receptors.</text>
</comment>
<evidence type="ECO:0000313" key="14">
    <source>
        <dbReference type="Proteomes" id="UP000193719"/>
    </source>
</evidence>
<comment type="subcellular location">
    <subcellularLocation>
        <location evidence="11">Endoplasmic reticulum membrane</location>
        <topology evidence="11">Multi-pass membrane protein</topology>
    </subcellularLocation>
    <subcellularLocation>
        <location evidence="11">Golgi apparatus membrane</location>
        <topology evidence="11">Multi-pass membrane protein</topology>
    </subcellularLocation>
</comment>
<dbReference type="Proteomes" id="UP000193719">
    <property type="component" value="Unassembled WGS sequence"/>
</dbReference>
<dbReference type="InterPro" id="IPR006639">
    <property type="entry name" value="Preselin/SPP"/>
</dbReference>
<evidence type="ECO:0000256" key="5">
    <source>
        <dbReference type="ARBA" id="ARBA00022976"/>
    </source>
</evidence>
<evidence type="ECO:0000256" key="9">
    <source>
        <dbReference type="ARBA" id="ARBA00053367"/>
    </source>
</evidence>
<dbReference type="EC" id="3.4.23.-" evidence="11"/>
<gene>
    <name evidence="13" type="ORF">BCR36DRAFT_349410</name>
</gene>
<feature type="region of interest" description="Disordered" evidence="12">
    <location>
        <begin position="439"/>
        <end position="511"/>
    </location>
</feature>
<feature type="compositionally biased region" description="Acidic residues" evidence="12">
    <location>
        <begin position="463"/>
        <end position="473"/>
    </location>
</feature>
<keyword evidence="2 11" id="KW-0812">Transmembrane</keyword>
<feature type="transmembrane region" description="Helical" evidence="11">
    <location>
        <begin position="300"/>
        <end position="317"/>
    </location>
</feature>
<organism evidence="13 14">
    <name type="scientific">Piromyces finnis</name>
    <dbReference type="NCBI Taxonomy" id="1754191"/>
    <lineage>
        <taxon>Eukaryota</taxon>
        <taxon>Fungi</taxon>
        <taxon>Fungi incertae sedis</taxon>
        <taxon>Chytridiomycota</taxon>
        <taxon>Chytridiomycota incertae sedis</taxon>
        <taxon>Neocallimastigomycetes</taxon>
        <taxon>Neocallimastigales</taxon>
        <taxon>Neocallimastigaceae</taxon>
        <taxon>Piromyces</taxon>
    </lineage>
</organism>
<feature type="transmembrane region" description="Helical" evidence="11">
    <location>
        <begin position="209"/>
        <end position="230"/>
    </location>
</feature>
<sequence length="620" mass="71362">MNNNENRNNNNNNNNNIYSNQNEASTSTSEEDPKLKQELDEYIRNQKELLSSPMDDISQEEYSKILKEYRALFNLYRQKQITPEQKITLNEHHQILVKYQYQHLNPEQQQNYLLQQREQAKIRKIKEQQQKKKDMYDNLRYYAKEISSIIRPVILCICLSILWVKLTRQVDTSLITSTDIDIIGGSNSSGNQDGDEAEGFNFKGLLNSFLNAGLIIGNIVIATFVILLLFKFNCSKVLYGLFMFTVFMLIGIFGYNLLSTLIYIYNIPMDWITLIIFMFNLSIVGVIVIFWKGPSKIQQGYLILMSSLMAFSLTGLADWTTWILLALLACWDLIAVLCPFGPLKMLVEHSDNNKQMIPQALIYSTMIWMMAKDVRINIDGNSKNKDDGEIYELNELKQVSSIQIDESEASSQGSTQELIDSNQRNSYKEDYKINIKDNTIREVNEDDQQEEKISYNKQKAKQDDDDDDIDNDDTSEKQSLTNRKNSIKHNSEQQDGIREEEESNKDEGEDEGLKLGLGDFVFYSVLIARAAMHDWITTFACAIAVLFGLTVTIFLLSIYQKALPALPISIVFGIIFYVISSFMLGSLMEYLTRIPVVENNMKNYSDLKLDYNNGCSFVYL</sequence>
<protein>
    <recommendedName>
        <fullName evidence="11">Presenilin</fullName>
        <ecNumber evidence="11">3.4.23.-</ecNumber>
    </recommendedName>
</protein>
<comment type="caution">
    <text evidence="13">The sequence shown here is derived from an EMBL/GenBank/DDBJ whole genome shotgun (WGS) entry which is preliminary data.</text>
</comment>
<feature type="region of interest" description="Disordered" evidence="12">
    <location>
        <begin position="404"/>
        <end position="423"/>
    </location>
</feature>
<dbReference type="GO" id="GO:0070765">
    <property type="term" value="C:gamma-secretase complex"/>
    <property type="evidence" value="ECO:0007669"/>
    <property type="project" value="UniProtKB-ARBA"/>
</dbReference>
<dbReference type="STRING" id="1754191.A0A1Y1VDG9"/>
<evidence type="ECO:0000256" key="2">
    <source>
        <dbReference type="ARBA" id="ARBA00022692"/>
    </source>
</evidence>
<keyword evidence="5 11" id="KW-0914">Notch signaling pathway</keyword>
<name>A0A1Y1VDG9_9FUNG</name>
<evidence type="ECO:0000256" key="12">
    <source>
        <dbReference type="SAM" id="MobiDB-lite"/>
    </source>
</evidence>
<dbReference type="Pfam" id="PF01080">
    <property type="entry name" value="Presenilin"/>
    <property type="match status" value="1"/>
</dbReference>
<dbReference type="OrthoDB" id="432970at2759"/>
<evidence type="ECO:0000313" key="13">
    <source>
        <dbReference type="EMBL" id="ORX53439.1"/>
    </source>
</evidence>
<dbReference type="GO" id="GO:0042500">
    <property type="term" value="F:aspartic endopeptidase activity, intramembrane cleaving"/>
    <property type="evidence" value="ECO:0007669"/>
    <property type="project" value="InterPro"/>
</dbReference>
<dbReference type="GO" id="GO:0000139">
    <property type="term" value="C:Golgi membrane"/>
    <property type="evidence" value="ECO:0007669"/>
    <property type="project" value="UniProtKB-SubCell"/>
</dbReference>
<keyword evidence="4 11" id="KW-0256">Endoplasmic reticulum</keyword>
<keyword evidence="6 11" id="KW-1133">Transmembrane helix</keyword>
<feature type="compositionally biased region" description="Acidic residues" evidence="12">
    <location>
        <begin position="498"/>
        <end position="510"/>
    </location>
</feature>
<comment type="function">
    <text evidence="9">Probable catalytic subunit of the gamma-secretase complex, an endoprotease complex that catalyzes the intramembrane cleavage of integral membrane proteins such as Notch receptors. Requires the other members of the gamma-secretase complex to have a protease activity.</text>
</comment>
<feature type="transmembrane region" description="Helical" evidence="11">
    <location>
        <begin position="565"/>
        <end position="584"/>
    </location>
</feature>
<feature type="transmembrane region" description="Helical" evidence="11">
    <location>
        <begin position="535"/>
        <end position="559"/>
    </location>
</feature>
<evidence type="ECO:0000256" key="10">
    <source>
        <dbReference type="ARBA" id="ARBA00066080"/>
    </source>
</evidence>
<feature type="transmembrane region" description="Helical" evidence="11">
    <location>
        <begin position="237"/>
        <end position="265"/>
    </location>
</feature>
<feature type="compositionally biased region" description="Low complexity" evidence="12">
    <location>
        <begin position="1"/>
        <end position="22"/>
    </location>
</feature>
<proteinExistence type="inferred from homology"/>
<feature type="transmembrane region" description="Helical" evidence="11">
    <location>
        <begin position="141"/>
        <end position="164"/>
    </location>
</feature>
<keyword evidence="7 11" id="KW-0333">Golgi apparatus</keyword>
<evidence type="ECO:0000256" key="4">
    <source>
        <dbReference type="ARBA" id="ARBA00022824"/>
    </source>
</evidence>
<reference evidence="13 14" key="1">
    <citation type="submission" date="2016-08" db="EMBL/GenBank/DDBJ databases">
        <title>Genomes of anaerobic fungi encode conserved fungal cellulosomes for biomass hydrolysis.</title>
        <authorList>
            <consortium name="DOE Joint Genome Institute"/>
            <person name="Haitjema C.H."/>
            <person name="Gilmore S.P."/>
            <person name="Henske J.K."/>
            <person name="Solomon K.V."/>
            <person name="De Groot R."/>
            <person name="Kuo A."/>
            <person name="Mondo S.J."/>
            <person name="Salamov A.A."/>
            <person name="Labutti K."/>
            <person name="Zhao Z."/>
            <person name="Chiniquy J."/>
            <person name="Barry K."/>
            <person name="Brewer H.M."/>
            <person name="Purvine S.O."/>
            <person name="Wright A.T."/>
            <person name="Boxma B."/>
            <person name="Van Alen T."/>
            <person name="Hackstein J.H."/>
            <person name="Baker S.E."/>
            <person name="Grigoriev I.V."/>
            <person name="O'Malley M.A."/>
        </authorList>
    </citation>
    <scope>NUCLEOTIDE SEQUENCE [LARGE SCALE GENOMIC DNA]</scope>
    <source>
        <strain evidence="14">finn</strain>
    </source>
</reference>
<dbReference type="EMBL" id="MCFH01000013">
    <property type="protein sequence ID" value="ORX53439.1"/>
    <property type="molecule type" value="Genomic_DNA"/>
</dbReference>
<keyword evidence="14" id="KW-1185">Reference proteome</keyword>
<dbReference type="InterPro" id="IPR001108">
    <property type="entry name" value="Peptidase_A22A"/>
</dbReference>
<evidence type="ECO:0000256" key="3">
    <source>
        <dbReference type="ARBA" id="ARBA00022801"/>
    </source>
</evidence>
<dbReference type="InterPro" id="IPR042524">
    <property type="entry name" value="Presenilin_C"/>
</dbReference>
<keyword evidence="11" id="KW-0645">Protease</keyword>
<feature type="transmembrane region" description="Helical" evidence="11">
    <location>
        <begin position="271"/>
        <end position="291"/>
    </location>
</feature>
<dbReference type="PRINTS" id="PR01072">
    <property type="entry name" value="PRESENILIN"/>
</dbReference>
<feature type="region of interest" description="Disordered" evidence="12">
    <location>
        <begin position="1"/>
        <end position="34"/>
    </location>
</feature>
<accession>A0A1Y1VDG9</accession>
<dbReference type="PANTHER" id="PTHR10202:SF13">
    <property type="entry name" value="PRESENILIN HOMOLOG"/>
    <property type="match status" value="1"/>
</dbReference>
<comment type="domain">
    <text evidence="11">The PAL motif is required for normal active site conformation.</text>
</comment>
<evidence type="ECO:0000256" key="6">
    <source>
        <dbReference type="ARBA" id="ARBA00022989"/>
    </source>
</evidence>
<dbReference type="GO" id="GO:0044351">
    <property type="term" value="P:macropinocytosis"/>
    <property type="evidence" value="ECO:0007669"/>
    <property type="project" value="UniProtKB-ARBA"/>
</dbReference>
<evidence type="ECO:0000256" key="11">
    <source>
        <dbReference type="RuleBase" id="RU361148"/>
    </source>
</evidence>
<comment type="similarity">
    <text evidence="1 11">Belongs to the peptidase A22A family.</text>
</comment>
<reference evidence="13 14" key="2">
    <citation type="submission" date="2016-08" db="EMBL/GenBank/DDBJ databases">
        <title>Pervasive Adenine N6-methylation of Active Genes in Fungi.</title>
        <authorList>
            <consortium name="DOE Joint Genome Institute"/>
            <person name="Mondo S.J."/>
            <person name="Dannebaum R.O."/>
            <person name="Kuo R.C."/>
            <person name="Labutti K."/>
            <person name="Haridas S."/>
            <person name="Kuo A."/>
            <person name="Salamov A."/>
            <person name="Ahrendt S.R."/>
            <person name="Lipzen A."/>
            <person name="Sullivan W."/>
            <person name="Andreopoulos W.B."/>
            <person name="Clum A."/>
            <person name="Lindquist E."/>
            <person name="Daum C."/>
            <person name="Ramamoorthy G.K."/>
            <person name="Gryganskyi A."/>
            <person name="Culley D."/>
            <person name="Magnuson J.K."/>
            <person name="James T.Y."/>
            <person name="O'Malley M.A."/>
            <person name="Stajich J.E."/>
            <person name="Spatafora J.W."/>
            <person name="Visel A."/>
            <person name="Grigoriev I.V."/>
        </authorList>
    </citation>
    <scope>NUCLEOTIDE SEQUENCE [LARGE SCALE GENOMIC DNA]</scope>
    <source>
        <strain evidence="14">finn</strain>
    </source>
</reference>
<dbReference type="GO" id="GO:0016485">
    <property type="term" value="P:protein processing"/>
    <property type="evidence" value="ECO:0007669"/>
    <property type="project" value="InterPro"/>
</dbReference>
<keyword evidence="8 11" id="KW-0472">Membrane</keyword>
<feature type="transmembrane region" description="Helical" evidence="11">
    <location>
        <begin position="323"/>
        <end position="347"/>
    </location>
</feature>
<keyword evidence="3 11" id="KW-0378">Hydrolase</keyword>
<comment type="subunit">
    <text evidence="10">Homodimer. Component of the gamma-secretase complex, a complex composed of a presenilin homodimer, nicastrin, aph1 and pen2.</text>
</comment>
<dbReference type="Gene3D" id="1.10.472.100">
    <property type="entry name" value="Presenilin"/>
    <property type="match status" value="1"/>
</dbReference>